<feature type="signal peptide" evidence="1">
    <location>
        <begin position="1"/>
        <end position="21"/>
    </location>
</feature>
<evidence type="ECO:0000313" key="4">
    <source>
        <dbReference type="Proteomes" id="UP001558713"/>
    </source>
</evidence>
<proteinExistence type="predicted"/>
<dbReference type="AlphaFoldDB" id="A0ABD1B3A4"/>
<evidence type="ECO:0000313" key="3">
    <source>
        <dbReference type="EMBL" id="KAL1208470.1"/>
    </source>
</evidence>
<evidence type="ECO:0000259" key="2">
    <source>
        <dbReference type="Pfam" id="PF05922"/>
    </source>
</evidence>
<feature type="chain" id="PRO_5044894536" evidence="1">
    <location>
        <begin position="22"/>
        <end position="128"/>
    </location>
</feature>
<dbReference type="PANTHER" id="PTHR48222">
    <property type="entry name" value="PROTEINASE INHIBITOR, PROPEPTIDE"/>
    <property type="match status" value="1"/>
</dbReference>
<protein>
    <submittedName>
        <fullName evidence="3">Subtilisin-like protease SBT4.6</fullName>
    </submittedName>
</protein>
<dbReference type="Proteomes" id="UP001558713">
    <property type="component" value="Unassembled WGS sequence"/>
</dbReference>
<organism evidence="3 4">
    <name type="scientific">Cardamine amara subsp. amara</name>
    <dbReference type="NCBI Taxonomy" id="228776"/>
    <lineage>
        <taxon>Eukaryota</taxon>
        <taxon>Viridiplantae</taxon>
        <taxon>Streptophyta</taxon>
        <taxon>Embryophyta</taxon>
        <taxon>Tracheophyta</taxon>
        <taxon>Spermatophyta</taxon>
        <taxon>Magnoliopsida</taxon>
        <taxon>eudicotyledons</taxon>
        <taxon>Gunneridae</taxon>
        <taxon>Pentapetalae</taxon>
        <taxon>rosids</taxon>
        <taxon>malvids</taxon>
        <taxon>Brassicales</taxon>
        <taxon>Brassicaceae</taxon>
        <taxon>Cardamineae</taxon>
        <taxon>Cardamine</taxon>
    </lineage>
</organism>
<accession>A0ABD1B3A4</accession>
<reference evidence="3 4" key="1">
    <citation type="submission" date="2024-04" db="EMBL/GenBank/DDBJ databases">
        <title>Genome assembly C_amara_ONT_v2.</title>
        <authorList>
            <person name="Yant L."/>
            <person name="Moore C."/>
            <person name="Slenker M."/>
        </authorList>
    </citation>
    <scope>NUCLEOTIDE SEQUENCE [LARGE SCALE GENOMIC DNA]</scope>
    <source>
        <tissue evidence="3">Leaf</tissue>
    </source>
</reference>
<sequence>MNRFTMFLCLFIFLMVTSSQANHEGRKVYIIYMGALSSSSHYVTIKRHHLSLLRSVTGESYTPSLIVANYGKSFDGFAAWLTEDESNKLSAMPAVVSVFPKLKLHTDVDMIKDGAIDSGVRSQNLAPL</sequence>
<dbReference type="EMBL" id="JBANAX010000447">
    <property type="protein sequence ID" value="KAL1208470.1"/>
    <property type="molecule type" value="Genomic_DNA"/>
</dbReference>
<gene>
    <name evidence="3" type="ORF">V5N11_007952</name>
</gene>
<keyword evidence="4" id="KW-1185">Reference proteome</keyword>
<keyword evidence="1" id="KW-0732">Signal</keyword>
<evidence type="ECO:0000256" key="1">
    <source>
        <dbReference type="SAM" id="SignalP"/>
    </source>
</evidence>
<name>A0ABD1B3A4_CARAN</name>
<dbReference type="InterPro" id="IPR010259">
    <property type="entry name" value="S8pro/Inhibitor_I9"/>
</dbReference>
<dbReference type="PANTHER" id="PTHR48222:SF4">
    <property type="entry name" value="PROTEINASE INHIBITOR, PROPEPTIDE"/>
    <property type="match status" value="1"/>
</dbReference>
<feature type="domain" description="Inhibitor I9" evidence="2">
    <location>
        <begin position="28"/>
        <end position="106"/>
    </location>
</feature>
<comment type="caution">
    <text evidence="3">The sequence shown here is derived from an EMBL/GenBank/DDBJ whole genome shotgun (WGS) entry which is preliminary data.</text>
</comment>
<dbReference type="Gene3D" id="3.30.70.80">
    <property type="entry name" value="Peptidase S8 propeptide/proteinase inhibitor I9"/>
    <property type="match status" value="1"/>
</dbReference>
<dbReference type="Pfam" id="PF05922">
    <property type="entry name" value="Inhibitor_I9"/>
    <property type="match status" value="1"/>
</dbReference>
<dbReference type="InterPro" id="IPR037045">
    <property type="entry name" value="S8pro/Inhibitor_I9_sf"/>
</dbReference>